<dbReference type="RefSeq" id="WP_151727725.1">
    <property type="nucleotide sequence ID" value="NZ_BKZV01000002.1"/>
</dbReference>
<keyword evidence="2" id="KW-0472">Membrane</keyword>
<accession>A0A5J4K5U7</accession>
<dbReference type="Proteomes" id="UP000334820">
    <property type="component" value="Unassembled WGS sequence"/>
</dbReference>
<keyword evidence="2" id="KW-1133">Transmembrane helix</keyword>
<comment type="caution">
    <text evidence="3">The sequence shown here is derived from an EMBL/GenBank/DDBJ whole genome shotgun (WGS) entry which is preliminary data.</text>
</comment>
<gene>
    <name evidence="3" type="ORF">KTAU_15200</name>
</gene>
<sequence length="170" mass="19282">MLRRITLIALVPGLILNLLAGGLSLFNPERSLSLFFLFLLFLTTALLTYGLALVLVMVMMLRRLITSWRLLYGRQVRFLATDRYNERLLWRFFAQRLFLITCIALIAIIINFLLRYQAAMSFETTMSLTMLILPAIICIILLIERASPLRTATTTPDPSTADGQQRGPGS</sequence>
<name>A0A5J4K5U7_9CHLR</name>
<keyword evidence="4" id="KW-1185">Reference proteome</keyword>
<feature type="transmembrane region" description="Helical" evidence="2">
    <location>
        <begin position="97"/>
        <end position="114"/>
    </location>
</feature>
<dbReference type="EMBL" id="BKZV01000002">
    <property type="protein sequence ID" value="GER82883.1"/>
    <property type="molecule type" value="Genomic_DNA"/>
</dbReference>
<evidence type="ECO:0000313" key="4">
    <source>
        <dbReference type="Proteomes" id="UP000334820"/>
    </source>
</evidence>
<feature type="transmembrane region" description="Helical" evidence="2">
    <location>
        <begin position="126"/>
        <end position="143"/>
    </location>
</feature>
<dbReference type="AlphaFoldDB" id="A0A5J4K5U7"/>
<reference evidence="3 4" key="1">
    <citation type="journal article" date="2019" name="Int. J. Syst. Evol. Microbiol.">
        <title>Thermogemmatispora aurantia sp. nov. and Thermogemmatispora argillosa sp. nov., within the class Ktedonobacteria, and emended description of the genus Thermogemmatispora.</title>
        <authorList>
            <person name="Zheng Y."/>
            <person name="Wang C.M."/>
            <person name="Sakai Y."/>
            <person name="Abe K."/>
            <person name="Yokota A."/>
            <person name="Yabe S."/>
        </authorList>
    </citation>
    <scope>NUCLEOTIDE SEQUENCE [LARGE SCALE GENOMIC DNA]</scope>
    <source>
        <strain evidence="3 4">A1-2</strain>
    </source>
</reference>
<proteinExistence type="predicted"/>
<feature type="compositionally biased region" description="Low complexity" evidence="1">
    <location>
        <begin position="151"/>
        <end position="162"/>
    </location>
</feature>
<evidence type="ECO:0000313" key="3">
    <source>
        <dbReference type="EMBL" id="GER82883.1"/>
    </source>
</evidence>
<evidence type="ECO:0000256" key="2">
    <source>
        <dbReference type="SAM" id="Phobius"/>
    </source>
</evidence>
<feature type="transmembrane region" description="Helical" evidence="2">
    <location>
        <begin position="36"/>
        <end position="61"/>
    </location>
</feature>
<protein>
    <submittedName>
        <fullName evidence="3">Uncharacterized protein</fullName>
    </submittedName>
</protein>
<keyword evidence="2" id="KW-0812">Transmembrane</keyword>
<feature type="region of interest" description="Disordered" evidence="1">
    <location>
        <begin position="151"/>
        <end position="170"/>
    </location>
</feature>
<organism evidence="3 4">
    <name type="scientific">Thermogemmatispora aurantia</name>
    <dbReference type="NCBI Taxonomy" id="2045279"/>
    <lineage>
        <taxon>Bacteria</taxon>
        <taxon>Bacillati</taxon>
        <taxon>Chloroflexota</taxon>
        <taxon>Ktedonobacteria</taxon>
        <taxon>Thermogemmatisporales</taxon>
        <taxon>Thermogemmatisporaceae</taxon>
        <taxon>Thermogemmatispora</taxon>
    </lineage>
</organism>
<evidence type="ECO:0000256" key="1">
    <source>
        <dbReference type="SAM" id="MobiDB-lite"/>
    </source>
</evidence>